<feature type="compositionally biased region" description="Basic and acidic residues" evidence="1">
    <location>
        <begin position="34"/>
        <end position="44"/>
    </location>
</feature>
<organism evidence="3 4">
    <name type="scientific">Paracoccus contaminans</name>
    <dbReference type="NCBI Taxonomy" id="1945662"/>
    <lineage>
        <taxon>Bacteria</taxon>
        <taxon>Pseudomonadati</taxon>
        <taxon>Pseudomonadota</taxon>
        <taxon>Alphaproteobacteria</taxon>
        <taxon>Rhodobacterales</taxon>
        <taxon>Paracoccaceae</taxon>
        <taxon>Paracoccus</taxon>
    </lineage>
</organism>
<sequence>MRKLVPAFLALAAFLGGAAAGDMLKAPGPASAEGQDKAAEHSADQADAPGAGAAPAEAAAPAAHAPAAPPAAESAGHGGGGHGASAGSSPAWFKFPQQFFVPILHDGQLDSTMILSLSLEMPEGDRETVNAHELKLRDGLLRQLLIRANTGGFDGNFTAEPQLRALRAELLATAQGIVPAITGILIEDIARQER</sequence>
<gene>
    <name evidence="3" type="ORF">B0A89_06720</name>
</gene>
<evidence type="ECO:0000256" key="2">
    <source>
        <dbReference type="SAM" id="SignalP"/>
    </source>
</evidence>
<protein>
    <recommendedName>
        <fullName evidence="5">Flagellar protein FliL</fullName>
    </recommendedName>
</protein>
<accession>A0A1W6D111</accession>
<feature type="signal peptide" evidence="2">
    <location>
        <begin position="1"/>
        <end position="18"/>
    </location>
</feature>
<dbReference type="OrthoDB" id="7864548at2"/>
<evidence type="ECO:0008006" key="5">
    <source>
        <dbReference type="Google" id="ProtNLM"/>
    </source>
</evidence>
<name>A0A1W6D111_9RHOB</name>
<dbReference type="EMBL" id="CP020612">
    <property type="protein sequence ID" value="ARJ70765.1"/>
    <property type="molecule type" value="Genomic_DNA"/>
</dbReference>
<feature type="region of interest" description="Disordered" evidence="1">
    <location>
        <begin position="26"/>
        <end position="87"/>
    </location>
</feature>
<reference evidence="3 4" key="1">
    <citation type="submission" date="2017-03" db="EMBL/GenBank/DDBJ databases">
        <title>Genome sequence of Paracoccus contaminans isolated from a water microcosm.</title>
        <authorList>
            <person name="Aurass P."/>
            <person name="Karste S."/>
            <person name="Trost E."/>
            <person name="Glaeser S.P."/>
            <person name="Kaempfer P."/>
            <person name="Flieger A."/>
        </authorList>
    </citation>
    <scope>NUCLEOTIDE SEQUENCE [LARGE SCALE GENOMIC DNA]</scope>
    <source>
        <strain evidence="4">RKI 16-01929T\LMG 29738T\CCM 8701T\CIP 111112T</strain>
    </source>
</reference>
<proteinExistence type="predicted"/>
<evidence type="ECO:0000313" key="4">
    <source>
        <dbReference type="Proteomes" id="UP000193017"/>
    </source>
</evidence>
<keyword evidence="2" id="KW-0732">Signal</keyword>
<dbReference type="KEGG" id="pcon:B0A89_06720"/>
<dbReference type="STRING" id="1945662.B0A89_06720"/>
<evidence type="ECO:0000313" key="3">
    <source>
        <dbReference type="EMBL" id="ARJ70765.1"/>
    </source>
</evidence>
<evidence type="ECO:0000256" key="1">
    <source>
        <dbReference type="SAM" id="MobiDB-lite"/>
    </source>
</evidence>
<feature type="compositionally biased region" description="Low complexity" evidence="1">
    <location>
        <begin position="48"/>
        <end position="75"/>
    </location>
</feature>
<keyword evidence="4" id="KW-1185">Reference proteome</keyword>
<dbReference type="AlphaFoldDB" id="A0A1W6D111"/>
<feature type="chain" id="PRO_5012348381" description="Flagellar protein FliL" evidence="2">
    <location>
        <begin position="19"/>
        <end position="194"/>
    </location>
</feature>
<dbReference type="Proteomes" id="UP000193017">
    <property type="component" value="Chromosome"/>
</dbReference>